<organism evidence="2 3">
    <name type="scientific">Candidatus Niyogibacteria bacterium CG10_big_fil_rev_8_21_14_0_10_46_36</name>
    <dbReference type="NCBI Taxonomy" id="1974726"/>
    <lineage>
        <taxon>Bacteria</taxon>
        <taxon>Candidatus Niyogiibacteriota</taxon>
    </lineage>
</organism>
<dbReference type="CDD" id="cd02976">
    <property type="entry name" value="NrdH"/>
    <property type="match status" value="1"/>
</dbReference>
<dbReference type="InterPro" id="IPR051548">
    <property type="entry name" value="Grx-like_ET"/>
</dbReference>
<dbReference type="PANTHER" id="PTHR34386:SF1">
    <property type="entry name" value="GLUTAREDOXIN-LIKE PROTEIN NRDH"/>
    <property type="match status" value="1"/>
</dbReference>
<dbReference type="InterPro" id="IPR002109">
    <property type="entry name" value="Glutaredoxin"/>
</dbReference>
<comment type="caution">
    <text evidence="2">The sequence shown here is derived from an EMBL/GenBank/DDBJ whole genome shotgun (WGS) entry which is preliminary data.</text>
</comment>
<dbReference type="AlphaFoldDB" id="A0A2H0TE25"/>
<dbReference type="GO" id="GO:0009055">
    <property type="term" value="F:electron transfer activity"/>
    <property type="evidence" value="ECO:0007669"/>
    <property type="project" value="TreeGrafter"/>
</dbReference>
<feature type="domain" description="Glutaredoxin" evidence="1">
    <location>
        <begin position="5"/>
        <end position="64"/>
    </location>
</feature>
<dbReference type="Pfam" id="PF00462">
    <property type="entry name" value="Glutaredoxin"/>
    <property type="match status" value="1"/>
</dbReference>
<dbReference type="PANTHER" id="PTHR34386">
    <property type="entry name" value="GLUTAREDOXIN"/>
    <property type="match status" value="1"/>
</dbReference>
<dbReference type="Proteomes" id="UP000231503">
    <property type="component" value="Unassembled WGS sequence"/>
</dbReference>
<reference evidence="3" key="1">
    <citation type="submission" date="2017-09" db="EMBL/GenBank/DDBJ databases">
        <title>Depth-based differentiation of microbial function through sediment-hosted aquifers and enrichment of novel symbionts in the deep terrestrial subsurface.</title>
        <authorList>
            <person name="Probst A.J."/>
            <person name="Ladd B."/>
            <person name="Jarett J.K."/>
            <person name="Geller-Mcgrath D.E."/>
            <person name="Sieber C.M.K."/>
            <person name="Emerson J.B."/>
            <person name="Anantharaman K."/>
            <person name="Thomas B.C."/>
            <person name="Malmstrom R."/>
            <person name="Stieglmeier M."/>
            <person name="Klingl A."/>
            <person name="Woyke T."/>
            <person name="Ryan C.M."/>
            <person name="Banfield J.F."/>
        </authorList>
    </citation>
    <scope>NUCLEOTIDE SEQUENCE [LARGE SCALE GENOMIC DNA]</scope>
</reference>
<protein>
    <submittedName>
        <fullName evidence="2">NrdH-redoxin</fullName>
    </submittedName>
</protein>
<dbReference type="InterPro" id="IPR036249">
    <property type="entry name" value="Thioredoxin-like_sf"/>
</dbReference>
<dbReference type="PROSITE" id="PS51354">
    <property type="entry name" value="GLUTAREDOXIN_2"/>
    <property type="match status" value="1"/>
</dbReference>
<dbReference type="NCBIfam" id="TIGR02196">
    <property type="entry name" value="GlrX_YruB"/>
    <property type="match status" value="1"/>
</dbReference>
<evidence type="ECO:0000259" key="1">
    <source>
        <dbReference type="Pfam" id="PF00462"/>
    </source>
</evidence>
<dbReference type="SUPFAM" id="SSF52833">
    <property type="entry name" value="Thioredoxin-like"/>
    <property type="match status" value="1"/>
</dbReference>
<proteinExistence type="predicted"/>
<dbReference type="EMBL" id="PFCO01000009">
    <property type="protein sequence ID" value="PIR69214.1"/>
    <property type="molecule type" value="Genomic_DNA"/>
</dbReference>
<gene>
    <name evidence="2" type="ORF">COU47_03890</name>
</gene>
<evidence type="ECO:0000313" key="3">
    <source>
        <dbReference type="Proteomes" id="UP000231503"/>
    </source>
</evidence>
<accession>A0A2H0TE25</accession>
<name>A0A2H0TE25_9BACT</name>
<dbReference type="Gene3D" id="3.40.30.10">
    <property type="entry name" value="Glutaredoxin"/>
    <property type="match status" value="1"/>
</dbReference>
<dbReference type="InterPro" id="IPR011911">
    <property type="entry name" value="GlrX_YruB"/>
</dbReference>
<dbReference type="GO" id="GO:0045454">
    <property type="term" value="P:cell redox homeostasis"/>
    <property type="evidence" value="ECO:0007669"/>
    <property type="project" value="TreeGrafter"/>
</dbReference>
<evidence type="ECO:0000313" key="2">
    <source>
        <dbReference type="EMBL" id="PIR69214.1"/>
    </source>
</evidence>
<sequence length="79" mass="8920">MEHKVSIYTTPSCQYCKMAKAFFQEHNIQYSEYNVATDAEKRNEMIERSGQMGVPVIDVDGNLVVGFNQETLSKLLGVS</sequence>